<dbReference type="WBParaSite" id="nRc.2.0.1.t19216-RA">
    <property type="protein sequence ID" value="nRc.2.0.1.t19216-RA"/>
    <property type="gene ID" value="nRc.2.0.1.g19216"/>
</dbReference>
<sequence length="129" mass="13926">MALETALTVQELLKCPILASSQEPTAKELFNTPTLDLNIAKLLPNVAVSSPTGQPAMADLMVLVASINEFLKLRLDDISTLAPISAEMTTSVHQPHMEFKEKATTAQEELLTDITEENTMDAGTACTCH</sequence>
<name>A0A915IYD1_ROMCU</name>
<evidence type="ECO:0000313" key="2">
    <source>
        <dbReference type="WBParaSite" id="nRc.2.0.1.t19216-RA"/>
    </source>
</evidence>
<accession>A0A915IYD1</accession>
<proteinExistence type="predicted"/>
<keyword evidence="1" id="KW-1185">Reference proteome</keyword>
<organism evidence="1 2">
    <name type="scientific">Romanomermis culicivorax</name>
    <name type="common">Nematode worm</name>
    <dbReference type="NCBI Taxonomy" id="13658"/>
    <lineage>
        <taxon>Eukaryota</taxon>
        <taxon>Metazoa</taxon>
        <taxon>Ecdysozoa</taxon>
        <taxon>Nematoda</taxon>
        <taxon>Enoplea</taxon>
        <taxon>Dorylaimia</taxon>
        <taxon>Mermithida</taxon>
        <taxon>Mermithoidea</taxon>
        <taxon>Mermithidae</taxon>
        <taxon>Romanomermis</taxon>
    </lineage>
</organism>
<reference evidence="2" key="1">
    <citation type="submission" date="2022-11" db="UniProtKB">
        <authorList>
            <consortium name="WormBaseParasite"/>
        </authorList>
    </citation>
    <scope>IDENTIFICATION</scope>
</reference>
<dbReference type="Proteomes" id="UP000887565">
    <property type="component" value="Unplaced"/>
</dbReference>
<dbReference type="AlphaFoldDB" id="A0A915IYD1"/>
<evidence type="ECO:0000313" key="1">
    <source>
        <dbReference type="Proteomes" id="UP000887565"/>
    </source>
</evidence>
<protein>
    <submittedName>
        <fullName evidence="2">Uncharacterized protein</fullName>
    </submittedName>
</protein>